<dbReference type="InterPro" id="IPR011009">
    <property type="entry name" value="Kinase-like_dom_sf"/>
</dbReference>
<dbReference type="InterPro" id="IPR002575">
    <property type="entry name" value="Aminoglycoside_PTrfase"/>
</dbReference>
<dbReference type="Pfam" id="PF01636">
    <property type="entry name" value="APH"/>
    <property type="match status" value="1"/>
</dbReference>
<proteinExistence type="predicted"/>
<name>A0A1M5HFJ8_9ACTN</name>
<organism evidence="2 3">
    <name type="scientific">Jatrophihabitans endophyticus</name>
    <dbReference type="NCBI Taxonomy" id="1206085"/>
    <lineage>
        <taxon>Bacteria</taxon>
        <taxon>Bacillati</taxon>
        <taxon>Actinomycetota</taxon>
        <taxon>Actinomycetes</taxon>
        <taxon>Jatrophihabitantales</taxon>
        <taxon>Jatrophihabitantaceae</taxon>
        <taxon>Jatrophihabitans</taxon>
    </lineage>
</organism>
<sequence>MPADELLAGGTANRGRVFRVGDTVHRPRGGHAPAVHALLGHLRDTGFRGAPGVVDGAADGGRVEVLDYVPGTAAVEPLPGWALTDDALATVGSLLRSFHDHAASFDATPLRWQRAVPPPWRGTLVTHNDVNPANVVFRDGRAVALIDFDLAAPGSRPWDLAIAACCWAPLREPADVTDDRAGAAARRLRALLDGYGADAILRTATVAASATANAWIAAVIRDASQAGHPAFGRMWEAQAEMYRRAGGWIVAHRRELHAAVR</sequence>
<evidence type="ECO:0000259" key="1">
    <source>
        <dbReference type="Pfam" id="PF01636"/>
    </source>
</evidence>
<dbReference type="AlphaFoldDB" id="A0A1M5HFJ8"/>
<accession>A0A1M5HFJ8</accession>
<evidence type="ECO:0000313" key="2">
    <source>
        <dbReference type="EMBL" id="SHG14648.1"/>
    </source>
</evidence>
<reference evidence="2 3" key="1">
    <citation type="submission" date="2016-11" db="EMBL/GenBank/DDBJ databases">
        <authorList>
            <person name="Jaros S."/>
            <person name="Januszkiewicz K."/>
            <person name="Wedrychowicz H."/>
        </authorList>
    </citation>
    <scope>NUCLEOTIDE SEQUENCE [LARGE SCALE GENOMIC DNA]</scope>
    <source>
        <strain evidence="2 3">DSM 45627</strain>
    </source>
</reference>
<evidence type="ECO:0000313" key="3">
    <source>
        <dbReference type="Proteomes" id="UP000186132"/>
    </source>
</evidence>
<dbReference type="EMBL" id="FQVU01000002">
    <property type="protein sequence ID" value="SHG14648.1"/>
    <property type="molecule type" value="Genomic_DNA"/>
</dbReference>
<gene>
    <name evidence="2" type="ORF">SAMN05443575_1504</name>
</gene>
<dbReference type="OrthoDB" id="236897at2"/>
<dbReference type="RefSeq" id="WP_073388174.1">
    <property type="nucleotide sequence ID" value="NZ_FQVU01000002.1"/>
</dbReference>
<keyword evidence="2" id="KW-0808">Transferase</keyword>
<dbReference type="GO" id="GO:0016740">
    <property type="term" value="F:transferase activity"/>
    <property type="evidence" value="ECO:0007669"/>
    <property type="project" value="UniProtKB-KW"/>
</dbReference>
<keyword evidence="3" id="KW-1185">Reference proteome</keyword>
<dbReference type="SUPFAM" id="SSF56112">
    <property type="entry name" value="Protein kinase-like (PK-like)"/>
    <property type="match status" value="1"/>
</dbReference>
<feature type="domain" description="Aminoglycoside phosphotransferase" evidence="1">
    <location>
        <begin position="111"/>
        <end position="187"/>
    </location>
</feature>
<protein>
    <submittedName>
        <fullName evidence="2">Phosphotransferase enzyme family protein</fullName>
    </submittedName>
</protein>
<dbReference type="STRING" id="1206085.SAMN05443575_1504"/>
<dbReference type="Proteomes" id="UP000186132">
    <property type="component" value="Unassembled WGS sequence"/>
</dbReference>
<dbReference type="Gene3D" id="3.90.1200.10">
    <property type="match status" value="1"/>
</dbReference>